<comment type="caution">
    <text evidence="2">The sequence shown here is derived from an EMBL/GenBank/DDBJ whole genome shotgun (WGS) entry which is preliminary data.</text>
</comment>
<evidence type="ECO:0000313" key="3">
    <source>
        <dbReference type="Proteomes" id="UP001296993"/>
    </source>
</evidence>
<gene>
    <name evidence="2" type="ORF">JOF47_003608</name>
</gene>
<name>A0ABS4XI20_9MICC</name>
<evidence type="ECO:0000313" key="2">
    <source>
        <dbReference type="EMBL" id="MBP2388097.1"/>
    </source>
</evidence>
<feature type="chain" id="PRO_5045088960" description="Lipoprotein" evidence="1">
    <location>
        <begin position="23"/>
        <end position="138"/>
    </location>
</feature>
<dbReference type="PROSITE" id="PS51257">
    <property type="entry name" value="PROKAR_LIPOPROTEIN"/>
    <property type="match status" value="1"/>
</dbReference>
<evidence type="ECO:0008006" key="4">
    <source>
        <dbReference type="Google" id="ProtNLM"/>
    </source>
</evidence>
<keyword evidence="1" id="KW-0732">Signal</keyword>
<dbReference type="Proteomes" id="UP001296993">
    <property type="component" value="Unassembled WGS sequence"/>
</dbReference>
<proteinExistence type="predicted"/>
<sequence length="138" mass="14462">MRNTTKMFTSLTLTALLGVSLAACSSTPEENTAAACESYAAFVGSVAEVKTSLDSGSTVGDIQAARDKVASTYDDLRKSMENVAEDRKGELDTAWNDLNKAVNDVSSSMTVPEAKASLSDDVAKVEAAQEAVGEDLKC</sequence>
<reference evidence="2 3" key="1">
    <citation type="submission" date="2021-03" db="EMBL/GenBank/DDBJ databases">
        <title>Sequencing the genomes of 1000 actinobacteria strains.</title>
        <authorList>
            <person name="Klenk H.-P."/>
        </authorList>
    </citation>
    <scope>NUCLEOTIDE SEQUENCE [LARGE SCALE GENOMIC DNA]</scope>
    <source>
        <strain evidence="2 3">DSM 15797</strain>
    </source>
</reference>
<protein>
    <recommendedName>
        <fullName evidence="4">Lipoprotein</fullName>
    </recommendedName>
</protein>
<accession>A0ABS4XI20</accession>
<feature type="signal peptide" evidence="1">
    <location>
        <begin position="1"/>
        <end position="22"/>
    </location>
</feature>
<dbReference type="RefSeq" id="WP_210000890.1">
    <property type="nucleotide sequence ID" value="NZ_BAAAJY010000001.1"/>
</dbReference>
<dbReference type="EMBL" id="JAGIOF010000001">
    <property type="protein sequence ID" value="MBP2388097.1"/>
    <property type="molecule type" value="Genomic_DNA"/>
</dbReference>
<evidence type="ECO:0000256" key="1">
    <source>
        <dbReference type="SAM" id="SignalP"/>
    </source>
</evidence>
<keyword evidence="3" id="KW-1185">Reference proteome</keyword>
<organism evidence="2 3">
    <name type="scientific">Paeniglutamicibacter kerguelensis</name>
    <dbReference type="NCBI Taxonomy" id="254788"/>
    <lineage>
        <taxon>Bacteria</taxon>
        <taxon>Bacillati</taxon>
        <taxon>Actinomycetota</taxon>
        <taxon>Actinomycetes</taxon>
        <taxon>Micrococcales</taxon>
        <taxon>Micrococcaceae</taxon>
        <taxon>Paeniglutamicibacter</taxon>
    </lineage>
</organism>